<keyword evidence="1" id="KW-1133">Transmembrane helix</keyword>
<gene>
    <name evidence="2" type="ORF">GKZ28_01645</name>
</gene>
<dbReference type="RefSeq" id="WP_160357828.1">
    <property type="nucleotide sequence ID" value="NZ_WSRQ01000002.1"/>
</dbReference>
<organism evidence="2 3">
    <name type="scientific">Clostridium chromiireducens</name>
    <dbReference type="NCBI Taxonomy" id="225345"/>
    <lineage>
        <taxon>Bacteria</taxon>
        <taxon>Bacillati</taxon>
        <taxon>Bacillota</taxon>
        <taxon>Clostridia</taxon>
        <taxon>Eubacteriales</taxon>
        <taxon>Clostridiaceae</taxon>
        <taxon>Clostridium</taxon>
    </lineage>
</organism>
<keyword evidence="1" id="KW-0472">Membrane</keyword>
<keyword evidence="1" id="KW-0812">Transmembrane</keyword>
<name>A0A964RIN4_9CLOT</name>
<evidence type="ECO:0000313" key="3">
    <source>
        <dbReference type="Proteomes" id="UP000656077"/>
    </source>
</evidence>
<evidence type="ECO:0000256" key="1">
    <source>
        <dbReference type="SAM" id="Phobius"/>
    </source>
</evidence>
<protein>
    <submittedName>
        <fullName evidence="2">Uncharacterized protein</fullName>
    </submittedName>
</protein>
<reference evidence="2" key="1">
    <citation type="submission" date="2019-12" db="EMBL/GenBank/DDBJ databases">
        <title>Microbes associate with the intestines of laboratory mice.</title>
        <authorList>
            <person name="Navarre W."/>
            <person name="Wong E."/>
        </authorList>
    </citation>
    <scope>NUCLEOTIDE SEQUENCE</scope>
    <source>
        <strain evidence="2">NM79_F5</strain>
    </source>
</reference>
<feature type="transmembrane region" description="Helical" evidence="1">
    <location>
        <begin position="190"/>
        <end position="215"/>
    </location>
</feature>
<feature type="transmembrane region" description="Helical" evidence="1">
    <location>
        <begin position="160"/>
        <end position="178"/>
    </location>
</feature>
<evidence type="ECO:0000313" key="2">
    <source>
        <dbReference type="EMBL" id="MVX62404.1"/>
    </source>
</evidence>
<comment type="caution">
    <text evidence="2">The sequence shown here is derived from an EMBL/GenBank/DDBJ whole genome shotgun (WGS) entry which is preliminary data.</text>
</comment>
<dbReference type="Proteomes" id="UP000656077">
    <property type="component" value="Unassembled WGS sequence"/>
</dbReference>
<dbReference type="AlphaFoldDB" id="A0A964RIN4"/>
<accession>A0A964RIN4</accession>
<proteinExistence type="predicted"/>
<dbReference type="EMBL" id="WSRQ01000002">
    <property type="protein sequence ID" value="MVX62404.1"/>
    <property type="molecule type" value="Genomic_DNA"/>
</dbReference>
<sequence>MQKFFPLLAIILLCIIGCAKTFIALKGIIDKRSNAMEFLNKFREFANGLFQNNIDNKLYQWLKLNSSKMQKHVSIYGISCDYKPAGANYIIKGYQVILNGISNMLTEYRQFGDLGFGTSMIQDEAALIDDTLLTYIGELDSEYEEALSQVKNPLIWLREGVRFFVVLPISLMYWSGLIRYRTYSKLTNNFFVKFIAFLVAVIGLVSSIVTIVTGYEAFWNIIDRIKK</sequence>